<dbReference type="InterPro" id="IPR016181">
    <property type="entry name" value="Acyl_CoA_acyltransferase"/>
</dbReference>
<proteinExistence type="inferred from homology"/>
<comment type="similarity">
    <text evidence="5 6">Belongs to the autoinducer synthase family.</text>
</comment>
<evidence type="ECO:0000256" key="6">
    <source>
        <dbReference type="RuleBase" id="RU361135"/>
    </source>
</evidence>
<organism evidence="7 8">
    <name type="scientific">Salipiger mucosus DSM 16094</name>
    <dbReference type="NCBI Taxonomy" id="1123237"/>
    <lineage>
        <taxon>Bacteria</taxon>
        <taxon>Pseudomonadati</taxon>
        <taxon>Pseudomonadota</taxon>
        <taxon>Alphaproteobacteria</taxon>
        <taxon>Rhodobacterales</taxon>
        <taxon>Roseobacteraceae</taxon>
        <taxon>Salipiger</taxon>
    </lineage>
</organism>
<comment type="catalytic activity">
    <reaction evidence="6">
        <text>a fatty acyl-[ACP] + S-adenosyl-L-methionine = an N-acyl-L-homoserine lactone + S-methyl-5'-thioadenosine + holo-[ACP] + H(+)</text>
        <dbReference type="Rhea" id="RHEA:10096"/>
        <dbReference type="Rhea" id="RHEA-COMP:9685"/>
        <dbReference type="Rhea" id="RHEA-COMP:14125"/>
        <dbReference type="ChEBI" id="CHEBI:15378"/>
        <dbReference type="ChEBI" id="CHEBI:17509"/>
        <dbReference type="ChEBI" id="CHEBI:55474"/>
        <dbReference type="ChEBI" id="CHEBI:59789"/>
        <dbReference type="ChEBI" id="CHEBI:64479"/>
        <dbReference type="ChEBI" id="CHEBI:138651"/>
        <dbReference type="EC" id="2.3.1.184"/>
    </reaction>
</comment>
<dbReference type="PROSITE" id="PS51187">
    <property type="entry name" value="AUTOINDUCER_SYNTH_2"/>
    <property type="match status" value="1"/>
</dbReference>
<dbReference type="RefSeq" id="WP_020038895.1">
    <property type="nucleotide sequence ID" value="NZ_KE557273.1"/>
</dbReference>
<dbReference type="AlphaFoldDB" id="S9R0U1"/>
<keyword evidence="3 6" id="KW-0949">S-adenosyl-L-methionine</keyword>
<dbReference type="Proteomes" id="UP000015347">
    <property type="component" value="Unassembled WGS sequence"/>
</dbReference>
<dbReference type="Gene3D" id="3.40.630.30">
    <property type="match status" value="1"/>
</dbReference>
<evidence type="ECO:0000256" key="4">
    <source>
        <dbReference type="ARBA" id="ARBA00022929"/>
    </source>
</evidence>
<dbReference type="GO" id="GO:0061579">
    <property type="term" value="F:N-acyl homoserine lactone synthase activity"/>
    <property type="evidence" value="ECO:0007669"/>
    <property type="project" value="UniProtKB-UniRule"/>
</dbReference>
<dbReference type="PANTHER" id="PTHR39322">
    <property type="entry name" value="ACYL-HOMOSERINE-LACTONE SYNTHASE"/>
    <property type="match status" value="1"/>
</dbReference>
<evidence type="ECO:0000256" key="2">
    <source>
        <dbReference type="ARBA" id="ARBA00022679"/>
    </source>
</evidence>
<name>S9R0U1_9RHOB</name>
<keyword evidence="4 5" id="KW-0071">Autoinducer synthesis</keyword>
<dbReference type="HOGENOM" id="CLU_085711_4_0_5"/>
<dbReference type="Pfam" id="PF00765">
    <property type="entry name" value="Autoind_synth"/>
    <property type="match status" value="1"/>
</dbReference>
<reference evidence="8" key="1">
    <citation type="journal article" date="2014" name="Stand. Genomic Sci.">
        <title>Genome sequence of the exopolysaccharide-producing Salipiger mucosus type strain (DSM 16094(T)), a moderately halophilic member of the Roseobacter clade.</title>
        <authorList>
            <person name="Riedel T."/>
            <person name="Spring S."/>
            <person name="Fiebig A."/>
            <person name="Petersen J."/>
            <person name="Kyrpides N.C."/>
            <person name="Goker M."/>
            <person name="Klenk H.P."/>
        </authorList>
    </citation>
    <scope>NUCLEOTIDE SEQUENCE [LARGE SCALE GENOMIC DNA]</scope>
    <source>
        <strain evidence="8">DSM 16094</strain>
    </source>
</reference>
<gene>
    <name evidence="7" type="ORF">Salmuc_04809</name>
</gene>
<evidence type="ECO:0000256" key="3">
    <source>
        <dbReference type="ARBA" id="ARBA00022691"/>
    </source>
</evidence>
<dbReference type="PRINTS" id="PR01549">
    <property type="entry name" value="AUTOINDCRSYN"/>
</dbReference>
<dbReference type="PANTHER" id="PTHR39322:SF1">
    <property type="entry name" value="ISOVALERYL-HOMOSERINE LACTONE SYNTHASE"/>
    <property type="match status" value="1"/>
</dbReference>
<evidence type="ECO:0000256" key="5">
    <source>
        <dbReference type="PROSITE-ProRule" id="PRU00533"/>
    </source>
</evidence>
<dbReference type="STRING" id="1123237.Salmuc_04809"/>
<dbReference type="GO" id="GO:0009372">
    <property type="term" value="P:quorum sensing"/>
    <property type="evidence" value="ECO:0007669"/>
    <property type="project" value="UniProtKB-UniRule"/>
</dbReference>
<dbReference type="SUPFAM" id="SSF55729">
    <property type="entry name" value="Acyl-CoA N-acyltransferases (Nat)"/>
    <property type="match status" value="1"/>
</dbReference>
<comment type="caution">
    <text evidence="7">The sequence shown here is derived from an EMBL/GenBank/DDBJ whole genome shotgun (WGS) entry which is preliminary data.</text>
</comment>
<dbReference type="GO" id="GO:0007165">
    <property type="term" value="P:signal transduction"/>
    <property type="evidence" value="ECO:0007669"/>
    <property type="project" value="TreeGrafter"/>
</dbReference>
<keyword evidence="1 5" id="KW-0673">Quorum sensing</keyword>
<dbReference type="EC" id="2.3.1.184" evidence="6"/>
<evidence type="ECO:0000313" key="7">
    <source>
        <dbReference type="EMBL" id="EPX85538.1"/>
    </source>
</evidence>
<protein>
    <recommendedName>
        <fullName evidence="6">Acyl-homoserine-lactone synthase</fullName>
        <ecNumber evidence="6">2.3.1.184</ecNumber>
    </recommendedName>
    <alternativeName>
        <fullName evidence="6">Autoinducer synthesis protein</fullName>
    </alternativeName>
</protein>
<keyword evidence="2 6" id="KW-0808">Transferase</keyword>
<evidence type="ECO:0000256" key="1">
    <source>
        <dbReference type="ARBA" id="ARBA00022654"/>
    </source>
</evidence>
<dbReference type="OrthoDB" id="6169313at2"/>
<accession>S9R0U1</accession>
<evidence type="ECO:0000313" key="8">
    <source>
        <dbReference type="Proteomes" id="UP000015347"/>
    </source>
</evidence>
<dbReference type="EMBL" id="APVH01000008">
    <property type="protein sequence ID" value="EPX85538.1"/>
    <property type="molecule type" value="Genomic_DNA"/>
</dbReference>
<dbReference type="InterPro" id="IPR001690">
    <property type="entry name" value="Autoind_synthase"/>
</dbReference>
<dbReference type="eggNOG" id="COG3916">
    <property type="taxonomic scope" value="Bacteria"/>
</dbReference>
<sequence>MIRYIHANDLDAFPLLKRTMFTDRADQFRNRLGWAVTVDEAGEERDDYDALNPLYVIWERADGRHGGSMRLLPTTGRCMVNEHFLHLTGGVRIESPLIWECTRFCLARETEPGTASALMLAGGEVMQGFGVEHYVGVFDSRMVRIYRRIGASPEVLGSQGDGREKVSVGLWGFSAEAQARVAASAGIAPGQSRAWFEAAFGAAPARVSAAA</sequence>
<keyword evidence="8" id="KW-1185">Reference proteome</keyword>